<keyword evidence="4" id="KW-1133">Transmembrane helix</keyword>
<keyword evidence="4" id="KW-0812">Transmembrane</keyword>
<evidence type="ECO:0000256" key="3">
    <source>
        <dbReference type="ARBA" id="ARBA00023012"/>
    </source>
</evidence>
<dbReference type="PANTHER" id="PTHR24421:SF63">
    <property type="entry name" value="SENSOR HISTIDINE KINASE DESK"/>
    <property type="match status" value="1"/>
</dbReference>
<evidence type="ECO:0000313" key="6">
    <source>
        <dbReference type="EMBL" id="NYJ76872.1"/>
    </source>
</evidence>
<feature type="transmembrane region" description="Helical" evidence="4">
    <location>
        <begin position="12"/>
        <end position="32"/>
    </location>
</feature>
<dbReference type="EMBL" id="JACCFY010000001">
    <property type="protein sequence ID" value="NYJ76872.1"/>
    <property type="molecule type" value="Genomic_DNA"/>
</dbReference>
<keyword evidence="1 6" id="KW-0808">Transferase</keyword>
<evidence type="ECO:0000259" key="5">
    <source>
        <dbReference type="Pfam" id="PF07730"/>
    </source>
</evidence>
<feature type="transmembrane region" description="Helical" evidence="4">
    <location>
        <begin position="139"/>
        <end position="158"/>
    </location>
</feature>
<comment type="caution">
    <text evidence="6">The sequence shown here is derived from an EMBL/GenBank/DDBJ whole genome shotgun (WGS) entry which is preliminary data.</text>
</comment>
<reference evidence="6 7" key="1">
    <citation type="submission" date="2020-07" db="EMBL/GenBank/DDBJ databases">
        <title>Sequencing the genomes of 1000 actinobacteria strains.</title>
        <authorList>
            <person name="Klenk H.-P."/>
        </authorList>
    </citation>
    <scope>NUCLEOTIDE SEQUENCE [LARGE SCALE GENOMIC DNA]</scope>
    <source>
        <strain evidence="6 7">DSM 15475</strain>
    </source>
</reference>
<dbReference type="RefSeq" id="WP_179540431.1">
    <property type="nucleotide sequence ID" value="NZ_BAAALL010000010.1"/>
</dbReference>
<dbReference type="EC" id="2.7.13.3" evidence="6"/>
<dbReference type="InterPro" id="IPR050482">
    <property type="entry name" value="Sensor_HK_TwoCompSys"/>
</dbReference>
<evidence type="ECO:0000313" key="7">
    <source>
        <dbReference type="Proteomes" id="UP000535437"/>
    </source>
</evidence>
<protein>
    <submittedName>
        <fullName evidence="6">Two-component system sensor histidine kinase DesK</fullName>
        <ecNumber evidence="6">2.7.13.3</ecNumber>
    </submittedName>
</protein>
<keyword evidence="4" id="KW-0472">Membrane</keyword>
<dbReference type="GO" id="GO:0016020">
    <property type="term" value="C:membrane"/>
    <property type="evidence" value="ECO:0007669"/>
    <property type="project" value="InterPro"/>
</dbReference>
<name>A0A7Z0GJ27_9MICC</name>
<dbReference type="Gene3D" id="1.20.5.1930">
    <property type="match status" value="1"/>
</dbReference>
<accession>A0A7Z0GJ27</accession>
<feature type="transmembrane region" description="Helical" evidence="4">
    <location>
        <begin position="72"/>
        <end position="89"/>
    </location>
</feature>
<keyword evidence="2 6" id="KW-0418">Kinase</keyword>
<keyword evidence="3" id="KW-0902">Two-component regulatory system</keyword>
<dbReference type="Proteomes" id="UP000535437">
    <property type="component" value="Unassembled WGS sequence"/>
</dbReference>
<dbReference type="CDD" id="cd16917">
    <property type="entry name" value="HATPase_UhpB-NarQ-NarX-like"/>
    <property type="match status" value="1"/>
</dbReference>
<dbReference type="Pfam" id="PF07730">
    <property type="entry name" value="HisKA_3"/>
    <property type="match status" value="1"/>
</dbReference>
<dbReference type="InterPro" id="IPR036890">
    <property type="entry name" value="HATPase_C_sf"/>
</dbReference>
<organism evidence="6 7">
    <name type="scientific">Nesterenkonia xinjiangensis</name>
    <dbReference type="NCBI Taxonomy" id="225327"/>
    <lineage>
        <taxon>Bacteria</taxon>
        <taxon>Bacillati</taxon>
        <taxon>Actinomycetota</taxon>
        <taxon>Actinomycetes</taxon>
        <taxon>Micrococcales</taxon>
        <taxon>Micrococcaceae</taxon>
        <taxon>Nesterenkonia</taxon>
    </lineage>
</organism>
<dbReference type="AlphaFoldDB" id="A0A7Z0GJ27"/>
<evidence type="ECO:0000256" key="2">
    <source>
        <dbReference type="ARBA" id="ARBA00022777"/>
    </source>
</evidence>
<feature type="transmembrane region" description="Helical" evidence="4">
    <location>
        <begin position="38"/>
        <end position="60"/>
    </location>
</feature>
<dbReference type="SUPFAM" id="SSF55874">
    <property type="entry name" value="ATPase domain of HSP90 chaperone/DNA topoisomerase II/histidine kinase"/>
    <property type="match status" value="1"/>
</dbReference>
<feature type="transmembrane region" description="Helical" evidence="4">
    <location>
        <begin position="117"/>
        <end position="133"/>
    </location>
</feature>
<evidence type="ECO:0000256" key="1">
    <source>
        <dbReference type="ARBA" id="ARBA00022679"/>
    </source>
</evidence>
<feature type="domain" description="Signal transduction histidine kinase subgroup 3 dimerisation and phosphoacceptor" evidence="5">
    <location>
        <begin position="177"/>
        <end position="242"/>
    </location>
</feature>
<dbReference type="Gene3D" id="3.30.565.10">
    <property type="entry name" value="Histidine kinase-like ATPase, C-terminal domain"/>
    <property type="match status" value="1"/>
</dbReference>
<keyword evidence="7" id="KW-1185">Reference proteome</keyword>
<proteinExistence type="predicted"/>
<dbReference type="GO" id="GO:0000155">
    <property type="term" value="F:phosphorelay sensor kinase activity"/>
    <property type="evidence" value="ECO:0007669"/>
    <property type="project" value="InterPro"/>
</dbReference>
<dbReference type="PANTHER" id="PTHR24421">
    <property type="entry name" value="NITRATE/NITRITE SENSOR PROTEIN NARX-RELATED"/>
    <property type="match status" value="1"/>
</dbReference>
<evidence type="ECO:0000256" key="4">
    <source>
        <dbReference type="SAM" id="Phobius"/>
    </source>
</evidence>
<dbReference type="InterPro" id="IPR011712">
    <property type="entry name" value="Sig_transdc_His_kin_sub3_dim/P"/>
</dbReference>
<sequence length="362" mass="39049">MGQDGGMGIRIYRLVYAGIWLVFLSLPVAYALRPETPSGWRITALVTTAAFILLYLWIFWRSRDAHEVTADARWTVAAVVVLGLLAAASVPAAGYAALSFVPFLSAVLVFTLPLRSGLLSGTLVWLVACLLSLPFADTLWPVFGTGMGVLFIVVIRLADNFEQRQLDAEEELRRAAERDAIARDVHDVLGHSLTVLSIRAQLARRLIDHDPAQAREEVDRIDSLARESLAQVRSTVNRLRTPRLVTELEAAREALTAAGITAEVIGDAAPDSRHAELFAWALRETVTNVVRHSQAGRCVIQVGPDQLRVQDDGVGLACAGGPEGHGLRGLRERAAVGGATLHLGPAADGAERPGTVVEVSLR</sequence>
<gene>
    <name evidence="6" type="ORF">HNR09_000283</name>
</gene>
<dbReference type="GO" id="GO:0046983">
    <property type="term" value="F:protein dimerization activity"/>
    <property type="evidence" value="ECO:0007669"/>
    <property type="project" value="InterPro"/>
</dbReference>